<dbReference type="GO" id="GO:0005886">
    <property type="term" value="C:plasma membrane"/>
    <property type="evidence" value="ECO:0007669"/>
    <property type="project" value="UniProtKB-SubCell"/>
</dbReference>
<feature type="transmembrane region" description="Helical" evidence="12">
    <location>
        <begin position="298"/>
        <end position="315"/>
    </location>
</feature>
<dbReference type="Gene3D" id="1.20.1560.10">
    <property type="entry name" value="ABC transporter type 1, transmembrane domain"/>
    <property type="match status" value="1"/>
</dbReference>
<evidence type="ECO:0000256" key="1">
    <source>
        <dbReference type="ARBA" id="ARBA00004651"/>
    </source>
</evidence>
<keyword evidence="7" id="KW-1278">Translocase</keyword>
<dbReference type="Pfam" id="PF00005">
    <property type="entry name" value="ABC_tran"/>
    <property type="match status" value="1"/>
</dbReference>
<dbReference type="GO" id="GO:0034040">
    <property type="term" value="F:ATPase-coupled lipid transmembrane transporter activity"/>
    <property type="evidence" value="ECO:0007669"/>
    <property type="project" value="InterPro"/>
</dbReference>
<proteinExistence type="predicted"/>
<protein>
    <submittedName>
        <fullName evidence="15">Lipid A export permease/ATP-binding protein MsbA</fullName>
    </submittedName>
</protein>
<dbReference type="SUPFAM" id="SSF52540">
    <property type="entry name" value="P-loop containing nucleoside triphosphate hydrolases"/>
    <property type="match status" value="1"/>
</dbReference>
<dbReference type="InterPro" id="IPR039421">
    <property type="entry name" value="Type_1_exporter"/>
</dbReference>
<keyword evidence="4 12" id="KW-0812">Transmembrane</keyword>
<dbReference type="FunFam" id="3.40.50.300:FF:000221">
    <property type="entry name" value="Multidrug ABC transporter ATP-binding protein"/>
    <property type="match status" value="1"/>
</dbReference>
<feature type="region of interest" description="Disordered" evidence="11">
    <location>
        <begin position="1"/>
        <end position="22"/>
    </location>
</feature>
<feature type="transmembrane region" description="Helical" evidence="12">
    <location>
        <begin position="83"/>
        <end position="102"/>
    </location>
</feature>
<dbReference type="PROSITE" id="PS50893">
    <property type="entry name" value="ABC_TRANSPORTER_2"/>
    <property type="match status" value="1"/>
</dbReference>
<dbReference type="OrthoDB" id="8554730at2"/>
<organism evidence="15 16">
    <name type="scientific">Lampropedia aestuarii</name>
    <dbReference type="NCBI Taxonomy" id="2562762"/>
    <lineage>
        <taxon>Bacteria</taxon>
        <taxon>Pseudomonadati</taxon>
        <taxon>Pseudomonadota</taxon>
        <taxon>Betaproteobacteria</taxon>
        <taxon>Burkholderiales</taxon>
        <taxon>Comamonadaceae</taxon>
        <taxon>Lampropedia</taxon>
    </lineage>
</organism>
<comment type="caution">
    <text evidence="15">The sequence shown here is derived from an EMBL/GenBank/DDBJ whole genome shotgun (WGS) entry which is preliminary data.</text>
</comment>
<dbReference type="AlphaFoldDB" id="A0A4V3YWH5"/>
<dbReference type="Proteomes" id="UP000306236">
    <property type="component" value="Unassembled WGS sequence"/>
</dbReference>
<sequence length="611" mass="66786">MQATPKDTPENNEGFDAPSKSAAMNGSMLDRLKRLVPYFGKHRWAWVVMVLASTVIGGTEVMMATAIRFIVDDGFTKETMPLWMIPLGLVGIFVIRGIAQFINQYSLARISNHGMYLIRTMLFERLMRADIRVFQQNSASKLANTVVYETQNGAQMLVGAALILSRDGFSLVALIVFLLYLNWQLTLLVFFMVPFIAFIMKVLSKRLYKVTKMSQDATDELAYVVEENSLANRMVRLHAAQNQQIQRFNGLSRRLEGLAIRSTIASAAMTPMTQVMAAGAISVIVCLAMWQSRTQDPLTVGAFMQFALAMLGLVAPMRRLTDVANPLTRGVAALERGLALLDSLGDEKGGRYTKARAQGHIQLQSVSVHFDGHGVPALRELSLEVQAGQTVALVGPSGAGKTTLVNLLPRFLEPSGGQLLLDGEPIEQWDIQALRNQFAMVSQDVVMLNVSVAENVALGSKPDEQRVQACLDAANLGDLVAGLPKGMHTLVGHNASKLSGGQRQRLAIARALYKDAPILILDEATSALDTQSERLVQEALQRLMVGRTTLVIAHRLSTIEHADRVVVMDRGQIVEQGTHASLLAENGLYARLHHMPAESPSSPKPAEGTDQ</sequence>
<dbReference type="InterPro" id="IPR017871">
    <property type="entry name" value="ABC_transporter-like_CS"/>
</dbReference>
<dbReference type="InterPro" id="IPR003439">
    <property type="entry name" value="ABC_transporter-like_ATP-bd"/>
</dbReference>
<dbReference type="PANTHER" id="PTHR43394:SF1">
    <property type="entry name" value="ATP-BINDING CASSETTE SUB-FAMILY B MEMBER 10, MITOCHONDRIAL"/>
    <property type="match status" value="1"/>
</dbReference>
<keyword evidence="8 12" id="KW-1133">Transmembrane helix</keyword>
<keyword evidence="2" id="KW-0813">Transport</keyword>
<evidence type="ECO:0000313" key="16">
    <source>
        <dbReference type="Proteomes" id="UP000306236"/>
    </source>
</evidence>
<evidence type="ECO:0000259" key="13">
    <source>
        <dbReference type="PROSITE" id="PS50893"/>
    </source>
</evidence>
<evidence type="ECO:0000256" key="7">
    <source>
        <dbReference type="ARBA" id="ARBA00022967"/>
    </source>
</evidence>
<accession>A0A4V3YWH5</accession>
<keyword evidence="16" id="KW-1185">Reference proteome</keyword>
<evidence type="ECO:0000259" key="14">
    <source>
        <dbReference type="PROSITE" id="PS50929"/>
    </source>
</evidence>
<dbReference type="InterPro" id="IPR011527">
    <property type="entry name" value="ABC1_TM_dom"/>
</dbReference>
<dbReference type="GO" id="GO:0005524">
    <property type="term" value="F:ATP binding"/>
    <property type="evidence" value="ECO:0007669"/>
    <property type="project" value="UniProtKB-KW"/>
</dbReference>
<keyword evidence="6 15" id="KW-0067">ATP-binding</keyword>
<dbReference type="EMBL" id="SSWX01000025">
    <property type="protein sequence ID" value="THJ31302.1"/>
    <property type="molecule type" value="Genomic_DNA"/>
</dbReference>
<dbReference type="PROSITE" id="PS00211">
    <property type="entry name" value="ABC_TRANSPORTER_1"/>
    <property type="match status" value="1"/>
</dbReference>
<dbReference type="Pfam" id="PF00664">
    <property type="entry name" value="ABC_membrane"/>
    <property type="match status" value="1"/>
</dbReference>
<evidence type="ECO:0000256" key="9">
    <source>
        <dbReference type="ARBA" id="ARBA00023055"/>
    </source>
</evidence>
<dbReference type="SUPFAM" id="SSF90123">
    <property type="entry name" value="ABC transporter transmembrane region"/>
    <property type="match status" value="1"/>
</dbReference>
<dbReference type="NCBIfam" id="TIGR02203">
    <property type="entry name" value="MsbA_lipidA"/>
    <property type="match status" value="1"/>
</dbReference>
<dbReference type="Gene3D" id="3.40.50.300">
    <property type="entry name" value="P-loop containing nucleotide triphosphate hydrolases"/>
    <property type="match status" value="1"/>
</dbReference>
<evidence type="ECO:0000313" key="15">
    <source>
        <dbReference type="EMBL" id="THJ31302.1"/>
    </source>
</evidence>
<evidence type="ECO:0000256" key="10">
    <source>
        <dbReference type="ARBA" id="ARBA00023136"/>
    </source>
</evidence>
<comment type="subcellular location">
    <subcellularLocation>
        <location evidence="1">Cell membrane</location>
        <topology evidence="1">Multi-pass membrane protein</topology>
    </subcellularLocation>
</comment>
<dbReference type="PROSITE" id="PS50929">
    <property type="entry name" value="ABC_TM1F"/>
    <property type="match status" value="1"/>
</dbReference>
<dbReference type="RefSeq" id="WP_136407596.1">
    <property type="nucleotide sequence ID" value="NZ_JARXRQ010000023.1"/>
</dbReference>
<keyword evidence="3" id="KW-1003">Cell membrane</keyword>
<dbReference type="InterPro" id="IPR011917">
    <property type="entry name" value="ABC_transpr_lipidA"/>
</dbReference>
<feature type="transmembrane region" description="Helical" evidence="12">
    <location>
        <begin position="157"/>
        <end position="179"/>
    </location>
</feature>
<dbReference type="CDD" id="cd18552">
    <property type="entry name" value="ABC_6TM_MsbA_like"/>
    <property type="match status" value="1"/>
</dbReference>
<evidence type="ECO:0000256" key="11">
    <source>
        <dbReference type="SAM" id="MobiDB-lite"/>
    </source>
</evidence>
<keyword evidence="10 12" id="KW-0472">Membrane</keyword>
<name>A0A4V3YWH5_9BURK</name>
<feature type="domain" description="ABC transporter" evidence="13">
    <location>
        <begin position="361"/>
        <end position="595"/>
    </location>
</feature>
<dbReference type="GO" id="GO:0016887">
    <property type="term" value="F:ATP hydrolysis activity"/>
    <property type="evidence" value="ECO:0007669"/>
    <property type="project" value="InterPro"/>
</dbReference>
<feature type="transmembrane region" description="Helical" evidence="12">
    <location>
        <begin position="44"/>
        <end position="71"/>
    </location>
</feature>
<keyword evidence="5" id="KW-0547">Nucleotide-binding</keyword>
<dbReference type="PANTHER" id="PTHR43394">
    <property type="entry name" value="ATP-DEPENDENT PERMEASE MDL1, MITOCHONDRIAL"/>
    <property type="match status" value="1"/>
</dbReference>
<dbReference type="InterPro" id="IPR003593">
    <property type="entry name" value="AAA+_ATPase"/>
</dbReference>
<evidence type="ECO:0000256" key="3">
    <source>
        <dbReference type="ARBA" id="ARBA00022475"/>
    </source>
</evidence>
<evidence type="ECO:0000256" key="12">
    <source>
        <dbReference type="SAM" id="Phobius"/>
    </source>
</evidence>
<evidence type="ECO:0000256" key="8">
    <source>
        <dbReference type="ARBA" id="ARBA00022989"/>
    </source>
</evidence>
<dbReference type="InterPro" id="IPR027417">
    <property type="entry name" value="P-loop_NTPase"/>
</dbReference>
<keyword evidence="9" id="KW-0445">Lipid transport</keyword>
<evidence type="ECO:0000256" key="2">
    <source>
        <dbReference type="ARBA" id="ARBA00022448"/>
    </source>
</evidence>
<dbReference type="InterPro" id="IPR036640">
    <property type="entry name" value="ABC1_TM_sf"/>
</dbReference>
<evidence type="ECO:0000256" key="6">
    <source>
        <dbReference type="ARBA" id="ARBA00022840"/>
    </source>
</evidence>
<feature type="transmembrane region" description="Helical" evidence="12">
    <location>
        <begin position="185"/>
        <end position="203"/>
    </location>
</feature>
<evidence type="ECO:0000256" key="4">
    <source>
        <dbReference type="ARBA" id="ARBA00022692"/>
    </source>
</evidence>
<reference evidence="15 16" key="1">
    <citation type="submission" date="2019-04" db="EMBL/GenBank/DDBJ databases">
        <title>Lampropedia sp YIM MLB12 draf genome.</title>
        <authorList>
            <person name="Wang Y.-X."/>
        </authorList>
    </citation>
    <scope>NUCLEOTIDE SEQUENCE [LARGE SCALE GENOMIC DNA]</scope>
    <source>
        <strain evidence="15 16">YIM MLB12</strain>
    </source>
</reference>
<dbReference type="GO" id="GO:0015421">
    <property type="term" value="F:ABC-type oligopeptide transporter activity"/>
    <property type="evidence" value="ECO:0007669"/>
    <property type="project" value="TreeGrafter"/>
</dbReference>
<feature type="domain" description="ABC transmembrane type-1" evidence="14">
    <location>
        <begin position="47"/>
        <end position="329"/>
    </location>
</feature>
<dbReference type="SMART" id="SM00382">
    <property type="entry name" value="AAA"/>
    <property type="match status" value="1"/>
</dbReference>
<gene>
    <name evidence="15" type="primary">msbA</name>
    <name evidence="15" type="ORF">E8K88_15560</name>
</gene>
<evidence type="ECO:0000256" key="5">
    <source>
        <dbReference type="ARBA" id="ARBA00022741"/>
    </source>
</evidence>